<dbReference type="InterPro" id="IPR011022">
    <property type="entry name" value="Arrestin_C-like"/>
</dbReference>
<dbReference type="EMBL" id="JBFXLU010000032">
    <property type="protein sequence ID" value="KAL2851088.1"/>
    <property type="molecule type" value="Genomic_DNA"/>
</dbReference>
<gene>
    <name evidence="3" type="ORF">BJY01DRAFT_233050</name>
</gene>
<sequence>MLSVNMMFGPDIASHSLHLDQSTFYLPYHHEQGSFISVTGRLQLSLARPTAFKCIKARVIGKLRTPRYGILMPAIHEETTIERTQNLAFSKSLPSFTMPSGDYEFPFQISLDGSLVETLTGPRHEYHTYAVELVIQRRMKQDLIISQALKIYKIPPGDISVMSHKAVEETSNEDIQYYISIPNALVRHGSVFPVECWIETVSKDLTIESITVSVHEKHDLRLRATAAESMQYDTNFITWHHDYVVFAALCELSQHRATPTLSENQHGVHQVTIPVRLPRSLEACTQTFTSRSIKIEHLLSVDIEYRGGNTSGVTKITRTVPVYIYMGQNPKQRTELEGHREDQWSVTERKCPPIYGQHELDEMLSAHTELGDDIYSDVVWVNTM</sequence>
<dbReference type="PANTHER" id="PTHR11188:SF17">
    <property type="entry name" value="FI21816P1"/>
    <property type="match status" value="1"/>
</dbReference>
<evidence type="ECO:0000259" key="2">
    <source>
        <dbReference type="Pfam" id="PF02752"/>
    </source>
</evidence>
<organism evidence="3 4">
    <name type="scientific">Aspergillus pseudoustus</name>
    <dbReference type="NCBI Taxonomy" id="1810923"/>
    <lineage>
        <taxon>Eukaryota</taxon>
        <taxon>Fungi</taxon>
        <taxon>Dikarya</taxon>
        <taxon>Ascomycota</taxon>
        <taxon>Pezizomycotina</taxon>
        <taxon>Eurotiomycetes</taxon>
        <taxon>Eurotiomycetidae</taxon>
        <taxon>Eurotiales</taxon>
        <taxon>Aspergillaceae</taxon>
        <taxon>Aspergillus</taxon>
        <taxon>Aspergillus subgen. Nidulantes</taxon>
    </lineage>
</organism>
<dbReference type="InterPro" id="IPR050357">
    <property type="entry name" value="Arrestin_domain-protein"/>
</dbReference>
<dbReference type="InterPro" id="IPR014752">
    <property type="entry name" value="Arrestin-like_C"/>
</dbReference>
<accession>A0ABR4KFP8</accession>
<dbReference type="Proteomes" id="UP001610446">
    <property type="component" value="Unassembled WGS sequence"/>
</dbReference>
<reference evidence="3 4" key="1">
    <citation type="submission" date="2024-07" db="EMBL/GenBank/DDBJ databases">
        <title>Section-level genome sequencing and comparative genomics of Aspergillus sections Usti and Cavernicolus.</title>
        <authorList>
            <consortium name="Lawrence Berkeley National Laboratory"/>
            <person name="Nybo J.L."/>
            <person name="Vesth T.C."/>
            <person name="Theobald S."/>
            <person name="Frisvad J.C."/>
            <person name="Larsen T.O."/>
            <person name="Kjaerboelling I."/>
            <person name="Rothschild-Mancinelli K."/>
            <person name="Lyhne E.K."/>
            <person name="Kogle M.E."/>
            <person name="Barry K."/>
            <person name="Clum A."/>
            <person name="Na H."/>
            <person name="Ledsgaard L."/>
            <person name="Lin J."/>
            <person name="Lipzen A."/>
            <person name="Kuo A."/>
            <person name="Riley R."/>
            <person name="Mondo S."/>
            <person name="Labutti K."/>
            <person name="Haridas S."/>
            <person name="Pangalinan J."/>
            <person name="Salamov A.A."/>
            <person name="Simmons B.A."/>
            <person name="Magnuson J.K."/>
            <person name="Chen J."/>
            <person name="Drula E."/>
            <person name="Henrissat B."/>
            <person name="Wiebenga A."/>
            <person name="Lubbers R.J."/>
            <person name="Gomes A.C."/>
            <person name="Makela M.R."/>
            <person name="Stajich J."/>
            <person name="Grigoriev I.V."/>
            <person name="Mortensen U.H."/>
            <person name="De Vries R.P."/>
            <person name="Baker S.E."/>
            <person name="Andersen M.R."/>
        </authorList>
    </citation>
    <scope>NUCLEOTIDE SEQUENCE [LARGE SCALE GENOMIC DNA]</scope>
    <source>
        <strain evidence="3 4">CBS 123904</strain>
    </source>
</reference>
<name>A0ABR4KFP8_9EURO</name>
<comment type="similarity">
    <text evidence="1">Belongs to the arrestin family.</text>
</comment>
<keyword evidence="4" id="KW-1185">Reference proteome</keyword>
<dbReference type="Gene3D" id="2.60.40.640">
    <property type="match status" value="1"/>
</dbReference>
<feature type="domain" description="Arrestin C-terminal-like" evidence="2">
    <location>
        <begin position="173"/>
        <end position="325"/>
    </location>
</feature>
<evidence type="ECO:0000256" key="1">
    <source>
        <dbReference type="ARBA" id="ARBA00005298"/>
    </source>
</evidence>
<evidence type="ECO:0000313" key="3">
    <source>
        <dbReference type="EMBL" id="KAL2851088.1"/>
    </source>
</evidence>
<dbReference type="PANTHER" id="PTHR11188">
    <property type="entry name" value="ARRESTIN DOMAIN CONTAINING PROTEIN"/>
    <property type="match status" value="1"/>
</dbReference>
<evidence type="ECO:0000313" key="4">
    <source>
        <dbReference type="Proteomes" id="UP001610446"/>
    </source>
</evidence>
<dbReference type="Pfam" id="PF02752">
    <property type="entry name" value="Arrestin_C"/>
    <property type="match status" value="1"/>
</dbReference>
<protein>
    <recommendedName>
        <fullName evidence="2">Arrestin C-terminal-like domain-containing protein</fullName>
    </recommendedName>
</protein>
<proteinExistence type="inferred from homology"/>
<comment type="caution">
    <text evidence="3">The sequence shown here is derived from an EMBL/GenBank/DDBJ whole genome shotgun (WGS) entry which is preliminary data.</text>
</comment>